<keyword evidence="3" id="KW-1185">Reference proteome</keyword>
<proteinExistence type="predicted"/>
<dbReference type="Pfam" id="PF10322">
    <property type="entry name" value="7TM_GPCR_Sru"/>
    <property type="match status" value="1"/>
</dbReference>
<keyword evidence="1" id="KW-0812">Transmembrane</keyword>
<dbReference type="Proteomes" id="UP001303046">
    <property type="component" value="Unassembled WGS sequence"/>
</dbReference>
<keyword evidence="1" id="KW-0472">Membrane</keyword>
<keyword evidence="1" id="KW-1133">Transmembrane helix</keyword>
<name>A0ABR1DNP5_NECAM</name>
<feature type="transmembrane region" description="Helical" evidence="1">
    <location>
        <begin position="71"/>
        <end position="94"/>
    </location>
</feature>
<protein>
    <recommendedName>
        <fullName evidence="4">Serpentine receptor class gamma</fullName>
    </recommendedName>
</protein>
<comment type="caution">
    <text evidence="2">The sequence shown here is derived from an EMBL/GenBank/DDBJ whole genome shotgun (WGS) entry which is preliminary data.</text>
</comment>
<accession>A0ABR1DNP5</accession>
<organism evidence="2 3">
    <name type="scientific">Necator americanus</name>
    <name type="common">Human hookworm</name>
    <dbReference type="NCBI Taxonomy" id="51031"/>
    <lineage>
        <taxon>Eukaryota</taxon>
        <taxon>Metazoa</taxon>
        <taxon>Ecdysozoa</taxon>
        <taxon>Nematoda</taxon>
        <taxon>Chromadorea</taxon>
        <taxon>Rhabditida</taxon>
        <taxon>Rhabditina</taxon>
        <taxon>Rhabditomorpha</taxon>
        <taxon>Strongyloidea</taxon>
        <taxon>Ancylostomatidae</taxon>
        <taxon>Bunostominae</taxon>
        <taxon>Necator</taxon>
    </lineage>
</organism>
<gene>
    <name evidence="2" type="primary">Necator_chrIV.g16761</name>
    <name evidence="2" type="ORF">RB195_003464</name>
</gene>
<sequence length="144" mass="15959">MRAMSPPGFAASMDYVKVYPKWRNSACVTIVASACSFVILFSSVATISKIRSLSNSGTKRSGSGSRAERSLTIVTFSTFICVISLAATNVYFLYGSNAYLSFTLHPYQIDLLMFTPVWLLFFTHPKFKSTQQATLVIISDNNIR</sequence>
<evidence type="ECO:0000256" key="1">
    <source>
        <dbReference type="SAM" id="Phobius"/>
    </source>
</evidence>
<dbReference type="InterPro" id="IPR003839">
    <property type="entry name" value="7TM_GPCR_serpentine_rcpt_Sru"/>
</dbReference>
<dbReference type="EMBL" id="JAVFWL010000004">
    <property type="protein sequence ID" value="KAK6752054.1"/>
    <property type="molecule type" value="Genomic_DNA"/>
</dbReference>
<dbReference type="PROSITE" id="PS51257">
    <property type="entry name" value="PROKAR_LIPOPROTEIN"/>
    <property type="match status" value="1"/>
</dbReference>
<evidence type="ECO:0008006" key="4">
    <source>
        <dbReference type="Google" id="ProtNLM"/>
    </source>
</evidence>
<feature type="transmembrane region" description="Helical" evidence="1">
    <location>
        <begin position="106"/>
        <end position="123"/>
    </location>
</feature>
<evidence type="ECO:0000313" key="2">
    <source>
        <dbReference type="EMBL" id="KAK6752054.1"/>
    </source>
</evidence>
<dbReference type="PANTHER" id="PTHR46045:SF17">
    <property type="entry name" value="SERPENTINE RECEPTOR, CLASS U"/>
    <property type="match status" value="1"/>
</dbReference>
<evidence type="ECO:0000313" key="3">
    <source>
        <dbReference type="Proteomes" id="UP001303046"/>
    </source>
</evidence>
<reference evidence="2 3" key="1">
    <citation type="submission" date="2023-08" db="EMBL/GenBank/DDBJ databases">
        <title>A Necator americanus chromosomal reference genome.</title>
        <authorList>
            <person name="Ilik V."/>
            <person name="Petrzelkova K.J."/>
            <person name="Pardy F."/>
            <person name="Fuh T."/>
            <person name="Niatou-Singa F.S."/>
            <person name="Gouil Q."/>
            <person name="Baker L."/>
            <person name="Ritchie M.E."/>
            <person name="Jex A.R."/>
            <person name="Gazzola D."/>
            <person name="Li H."/>
            <person name="Toshio Fujiwara R."/>
            <person name="Zhan B."/>
            <person name="Aroian R.V."/>
            <person name="Pafco B."/>
            <person name="Schwarz E.M."/>
        </authorList>
    </citation>
    <scope>NUCLEOTIDE SEQUENCE [LARGE SCALE GENOMIC DNA]</scope>
    <source>
        <strain evidence="2 3">Aroian</strain>
        <tissue evidence="2">Whole animal</tissue>
    </source>
</reference>
<feature type="transmembrane region" description="Helical" evidence="1">
    <location>
        <begin position="28"/>
        <end position="50"/>
    </location>
</feature>
<dbReference type="PANTHER" id="PTHR46045">
    <property type="entry name" value="SERPENTINE RECEPTOR, CLASS U-RELATED"/>
    <property type="match status" value="1"/>
</dbReference>